<organism evidence="4 5">
    <name type="scientific">Roseimaritima ulvae</name>
    <dbReference type="NCBI Taxonomy" id="980254"/>
    <lineage>
        <taxon>Bacteria</taxon>
        <taxon>Pseudomonadati</taxon>
        <taxon>Planctomycetota</taxon>
        <taxon>Planctomycetia</taxon>
        <taxon>Pirellulales</taxon>
        <taxon>Pirellulaceae</taxon>
        <taxon>Roseimaritima</taxon>
    </lineage>
</organism>
<evidence type="ECO:0000313" key="5">
    <source>
        <dbReference type="Proteomes" id="UP000325286"/>
    </source>
</evidence>
<dbReference type="Proteomes" id="UP000325286">
    <property type="component" value="Chromosome"/>
</dbReference>
<dbReference type="InterPro" id="IPR019734">
    <property type="entry name" value="TPR_rpt"/>
</dbReference>
<keyword evidence="3" id="KW-1133">Transmembrane helix</keyword>
<protein>
    <submittedName>
        <fullName evidence="4">Tetratricopeptide repeat protein</fullName>
    </submittedName>
</protein>
<evidence type="ECO:0000313" key="4">
    <source>
        <dbReference type="EMBL" id="QEG43593.1"/>
    </source>
</evidence>
<feature type="compositionally biased region" description="Basic and acidic residues" evidence="2">
    <location>
        <begin position="15"/>
        <end position="26"/>
    </location>
</feature>
<feature type="compositionally biased region" description="Basic residues" evidence="2">
    <location>
        <begin position="1"/>
        <end position="14"/>
    </location>
</feature>
<evidence type="ECO:0000256" key="2">
    <source>
        <dbReference type="SAM" id="MobiDB-lite"/>
    </source>
</evidence>
<feature type="repeat" description="TPR" evidence="1">
    <location>
        <begin position="330"/>
        <end position="363"/>
    </location>
</feature>
<keyword evidence="5" id="KW-1185">Reference proteome</keyword>
<keyword evidence="3" id="KW-0472">Membrane</keyword>
<sequence>MSKTRSKNKSPKRPPSREKTSTREQEANAASSKAAVDTASSTKGKPRFRRRTKIILTALLCVLGWLAYRSVEVYRLRKMAWDAAEARQAGDWKRLEAICSRWGKSDPHTAIPWILAAEAAERQSTMKRAAAYLEQLPPEAPQTPDMLLQLATIYFGTLNEPLKGEATYHRALEIDPLFKEGHRRLIFHYGITLQRVKMAQQARLAIQLDCDFPETYVYLMGANWLTFSNAYEFNGKWLQSGTNDELFQVAQLVHWAGASGLENTSADVEEVDSTRAKNAQHRQLLNECFKKYPTNPELLAYFLKQETIQGNVEAVEKLLADVPAEAAEDNRFWHFKGWLHATRDELEDAEACYRKALELNPYAWESQFELAGVLRKSQRFDEVETLTALYLEGKALRKTILQLPDVQSVPPPVLTQMHHYAVGCGDTEVAQHLAKRIEQIQFGGN</sequence>
<dbReference type="EMBL" id="CP042914">
    <property type="protein sequence ID" value="QEG43593.1"/>
    <property type="molecule type" value="Genomic_DNA"/>
</dbReference>
<dbReference type="InterPro" id="IPR011990">
    <property type="entry name" value="TPR-like_helical_dom_sf"/>
</dbReference>
<keyword evidence="3" id="KW-0812">Transmembrane</keyword>
<proteinExistence type="predicted"/>
<dbReference type="SMART" id="SM00028">
    <property type="entry name" value="TPR"/>
    <property type="match status" value="2"/>
</dbReference>
<dbReference type="Pfam" id="PF13181">
    <property type="entry name" value="TPR_8"/>
    <property type="match status" value="1"/>
</dbReference>
<dbReference type="AlphaFoldDB" id="A0A5B9R9Q8"/>
<evidence type="ECO:0000256" key="1">
    <source>
        <dbReference type="PROSITE-ProRule" id="PRU00339"/>
    </source>
</evidence>
<feature type="region of interest" description="Disordered" evidence="2">
    <location>
        <begin position="1"/>
        <end position="44"/>
    </location>
</feature>
<accession>A0A5B9R9Q8</accession>
<dbReference type="OrthoDB" id="246110at2"/>
<dbReference type="Gene3D" id="1.25.40.10">
    <property type="entry name" value="Tetratricopeptide repeat domain"/>
    <property type="match status" value="2"/>
</dbReference>
<dbReference type="SUPFAM" id="SSF48452">
    <property type="entry name" value="TPR-like"/>
    <property type="match status" value="1"/>
</dbReference>
<dbReference type="RefSeq" id="WP_068141203.1">
    <property type="nucleotide sequence ID" value="NZ_CP042914.1"/>
</dbReference>
<gene>
    <name evidence="4" type="ORF">UC8_56440</name>
</gene>
<name>A0A5B9R9Q8_9BACT</name>
<feature type="transmembrane region" description="Helical" evidence="3">
    <location>
        <begin position="52"/>
        <end position="68"/>
    </location>
</feature>
<keyword evidence="1" id="KW-0802">TPR repeat</keyword>
<dbReference type="KEGG" id="rul:UC8_56440"/>
<reference evidence="4 5" key="1">
    <citation type="submission" date="2019-08" db="EMBL/GenBank/DDBJ databases">
        <title>Deep-cultivation of Planctomycetes and their phenomic and genomic characterization uncovers novel biology.</title>
        <authorList>
            <person name="Wiegand S."/>
            <person name="Jogler M."/>
            <person name="Boedeker C."/>
            <person name="Pinto D."/>
            <person name="Vollmers J."/>
            <person name="Rivas-Marin E."/>
            <person name="Kohn T."/>
            <person name="Peeters S.H."/>
            <person name="Heuer A."/>
            <person name="Rast P."/>
            <person name="Oberbeckmann S."/>
            <person name="Bunk B."/>
            <person name="Jeske O."/>
            <person name="Meyerdierks A."/>
            <person name="Storesund J.E."/>
            <person name="Kallscheuer N."/>
            <person name="Luecker S."/>
            <person name="Lage O.M."/>
            <person name="Pohl T."/>
            <person name="Merkel B.J."/>
            <person name="Hornburger P."/>
            <person name="Mueller R.-W."/>
            <person name="Bruemmer F."/>
            <person name="Labrenz M."/>
            <person name="Spormann A.M."/>
            <person name="Op den Camp H."/>
            <person name="Overmann J."/>
            <person name="Amann R."/>
            <person name="Jetten M.S.M."/>
            <person name="Mascher T."/>
            <person name="Medema M.H."/>
            <person name="Devos D.P."/>
            <person name="Kaster A.-K."/>
            <person name="Ovreas L."/>
            <person name="Rohde M."/>
            <person name="Galperin M.Y."/>
            <person name="Jogler C."/>
        </authorList>
    </citation>
    <scope>NUCLEOTIDE SEQUENCE [LARGE SCALE GENOMIC DNA]</scope>
    <source>
        <strain evidence="4 5">UC8</strain>
    </source>
</reference>
<evidence type="ECO:0000256" key="3">
    <source>
        <dbReference type="SAM" id="Phobius"/>
    </source>
</evidence>
<dbReference type="PROSITE" id="PS50005">
    <property type="entry name" value="TPR"/>
    <property type="match status" value="1"/>
</dbReference>